<gene>
    <name evidence="2" type="ORF">I7X12_14985</name>
</gene>
<organism evidence="2 3">
    <name type="scientific">Halosimplex litoreum</name>
    <dbReference type="NCBI Taxonomy" id="1198301"/>
    <lineage>
        <taxon>Archaea</taxon>
        <taxon>Methanobacteriati</taxon>
        <taxon>Methanobacteriota</taxon>
        <taxon>Stenosarchaea group</taxon>
        <taxon>Halobacteria</taxon>
        <taxon>Halobacteriales</taxon>
        <taxon>Haloarculaceae</taxon>
        <taxon>Halosimplex</taxon>
    </lineage>
</organism>
<protein>
    <submittedName>
        <fullName evidence="2">Uncharacterized protein</fullName>
    </submittedName>
</protein>
<keyword evidence="1" id="KW-0812">Transmembrane</keyword>
<proteinExistence type="predicted"/>
<name>A0A7T3FWH5_9EURY</name>
<keyword evidence="3" id="KW-1185">Reference proteome</keyword>
<evidence type="ECO:0000313" key="2">
    <source>
        <dbReference type="EMBL" id="QPV62044.1"/>
    </source>
</evidence>
<sequence length="72" mass="7167">MSLRTKLGQRPEEWNRPGRLRWLVPSAAGLGGVAGALLALAVEPWALPGAVTAGLGAGLGAALAVVLAAALD</sequence>
<accession>A0A7T3FWH5</accession>
<dbReference type="KEGG" id="hlt:I7X12_14985"/>
<keyword evidence="1" id="KW-1133">Transmembrane helix</keyword>
<dbReference type="Proteomes" id="UP000595001">
    <property type="component" value="Chromosome"/>
</dbReference>
<feature type="transmembrane region" description="Helical" evidence="1">
    <location>
        <begin position="20"/>
        <end position="41"/>
    </location>
</feature>
<dbReference type="EMBL" id="CP065856">
    <property type="protein sequence ID" value="QPV62044.1"/>
    <property type="molecule type" value="Genomic_DNA"/>
</dbReference>
<dbReference type="GeneID" id="60589824"/>
<keyword evidence="1" id="KW-0472">Membrane</keyword>
<feature type="transmembrane region" description="Helical" evidence="1">
    <location>
        <begin position="47"/>
        <end position="71"/>
    </location>
</feature>
<dbReference type="RefSeq" id="WP_198060861.1">
    <property type="nucleotide sequence ID" value="NZ_CP065856.1"/>
</dbReference>
<dbReference type="AlphaFoldDB" id="A0A7T3FWH5"/>
<reference evidence="2 3" key="1">
    <citation type="submission" date="2020-12" db="EMBL/GenBank/DDBJ databases">
        <title>Halosimplex halophilum sp. nov. and Halosimplex salinum sp. nov., two new members of the genus Halosimplex.</title>
        <authorList>
            <person name="Cui H.L."/>
        </authorList>
    </citation>
    <scope>NUCLEOTIDE SEQUENCE [LARGE SCALE GENOMIC DNA]</scope>
    <source>
        <strain evidence="2 3">YGH94</strain>
    </source>
</reference>
<evidence type="ECO:0000313" key="3">
    <source>
        <dbReference type="Proteomes" id="UP000595001"/>
    </source>
</evidence>
<evidence type="ECO:0000256" key="1">
    <source>
        <dbReference type="SAM" id="Phobius"/>
    </source>
</evidence>